<proteinExistence type="predicted"/>
<gene>
    <name evidence="2" type="ORF">N7469_005751</name>
</gene>
<feature type="region of interest" description="Disordered" evidence="1">
    <location>
        <begin position="1"/>
        <end position="76"/>
    </location>
</feature>
<evidence type="ECO:0000256" key="1">
    <source>
        <dbReference type="SAM" id="MobiDB-lite"/>
    </source>
</evidence>
<reference evidence="2" key="2">
    <citation type="journal article" date="2023" name="IMA Fungus">
        <title>Comparative genomic study of the Penicillium genus elucidates a diverse pangenome and 15 lateral gene transfer events.</title>
        <authorList>
            <person name="Petersen C."/>
            <person name="Sorensen T."/>
            <person name="Nielsen M.R."/>
            <person name="Sondergaard T.E."/>
            <person name="Sorensen J.L."/>
            <person name="Fitzpatrick D.A."/>
            <person name="Frisvad J.C."/>
            <person name="Nielsen K.L."/>
        </authorList>
    </citation>
    <scope>NUCLEOTIDE SEQUENCE</scope>
    <source>
        <strain evidence="2">IBT 23319</strain>
    </source>
</reference>
<name>A0A9W9P2M8_PENCI</name>
<dbReference type="OrthoDB" id="10371423at2759"/>
<dbReference type="RefSeq" id="XP_056501485.1">
    <property type="nucleotide sequence ID" value="XM_056644671.1"/>
</dbReference>
<feature type="compositionally biased region" description="Polar residues" evidence="1">
    <location>
        <begin position="1"/>
        <end position="11"/>
    </location>
</feature>
<organism evidence="2 3">
    <name type="scientific">Penicillium citrinum</name>
    <dbReference type="NCBI Taxonomy" id="5077"/>
    <lineage>
        <taxon>Eukaryota</taxon>
        <taxon>Fungi</taxon>
        <taxon>Dikarya</taxon>
        <taxon>Ascomycota</taxon>
        <taxon>Pezizomycotina</taxon>
        <taxon>Eurotiomycetes</taxon>
        <taxon>Eurotiomycetidae</taxon>
        <taxon>Eurotiales</taxon>
        <taxon>Aspergillaceae</taxon>
        <taxon>Penicillium</taxon>
    </lineage>
</organism>
<reference evidence="2" key="1">
    <citation type="submission" date="2022-11" db="EMBL/GenBank/DDBJ databases">
        <authorList>
            <person name="Petersen C."/>
        </authorList>
    </citation>
    <scope>NUCLEOTIDE SEQUENCE</scope>
    <source>
        <strain evidence="2">IBT 23319</strain>
    </source>
</reference>
<feature type="compositionally biased region" description="Low complexity" evidence="1">
    <location>
        <begin position="23"/>
        <end position="41"/>
    </location>
</feature>
<feature type="compositionally biased region" description="Polar residues" evidence="1">
    <location>
        <begin position="63"/>
        <end position="76"/>
    </location>
</feature>
<comment type="caution">
    <text evidence="2">The sequence shown here is derived from an EMBL/GenBank/DDBJ whole genome shotgun (WGS) entry which is preliminary data.</text>
</comment>
<evidence type="ECO:0000313" key="2">
    <source>
        <dbReference type="EMBL" id="KAJ5233985.1"/>
    </source>
</evidence>
<sequence>MTSINKEQSSADIRYTGSWAPKSPAYGGSGTPTSSASTSLSIADRLPKEKSTKGAMMEVYLNTPRSADSYTPGSRR</sequence>
<accession>A0A9W9P2M8</accession>
<evidence type="ECO:0000313" key="3">
    <source>
        <dbReference type="Proteomes" id="UP001147733"/>
    </source>
</evidence>
<dbReference type="EMBL" id="JAPQKT010000004">
    <property type="protein sequence ID" value="KAJ5233985.1"/>
    <property type="molecule type" value="Genomic_DNA"/>
</dbReference>
<dbReference type="GeneID" id="81383838"/>
<keyword evidence="3" id="KW-1185">Reference proteome</keyword>
<dbReference type="AlphaFoldDB" id="A0A9W9P2M8"/>
<dbReference type="Proteomes" id="UP001147733">
    <property type="component" value="Unassembled WGS sequence"/>
</dbReference>
<protein>
    <submittedName>
        <fullName evidence="2">Uncharacterized protein</fullName>
    </submittedName>
</protein>